<reference evidence="3" key="1">
    <citation type="submission" date="2021-06" db="EMBL/GenBank/DDBJ databases">
        <authorList>
            <person name="Kallberg Y."/>
            <person name="Tangrot J."/>
            <person name="Rosling A."/>
        </authorList>
    </citation>
    <scope>NUCLEOTIDE SEQUENCE</scope>
    <source>
        <strain evidence="3">FL130A</strain>
    </source>
</reference>
<dbReference type="SUPFAM" id="SSF52540">
    <property type="entry name" value="P-loop containing nucleoside triphosphate hydrolases"/>
    <property type="match status" value="1"/>
</dbReference>
<dbReference type="InterPro" id="IPR054594">
    <property type="entry name" value="Lon_lid"/>
</dbReference>
<name>A0A9N9I025_9GLOM</name>
<dbReference type="GO" id="GO:0006515">
    <property type="term" value="P:protein quality control for misfolded or incompletely synthesized proteins"/>
    <property type="evidence" value="ECO:0007669"/>
    <property type="project" value="TreeGrafter"/>
</dbReference>
<dbReference type="GO" id="GO:0004252">
    <property type="term" value="F:serine-type endopeptidase activity"/>
    <property type="evidence" value="ECO:0007669"/>
    <property type="project" value="InterPro"/>
</dbReference>
<dbReference type="PANTHER" id="PTHR43718:SF2">
    <property type="entry name" value="LON PROTEASE HOMOLOG, MITOCHONDRIAL"/>
    <property type="match status" value="1"/>
</dbReference>
<evidence type="ECO:0000313" key="4">
    <source>
        <dbReference type="Proteomes" id="UP000789508"/>
    </source>
</evidence>
<dbReference type="Gene3D" id="3.40.50.300">
    <property type="entry name" value="P-loop containing nucleotide triphosphate hydrolases"/>
    <property type="match status" value="1"/>
</dbReference>
<gene>
    <name evidence="3" type="ORF">ALEPTO_LOCUS12018</name>
</gene>
<dbReference type="PANTHER" id="PTHR43718">
    <property type="entry name" value="LON PROTEASE"/>
    <property type="match status" value="1"/>
</dbReference>
<feature type="coiled-coil region" evidence="1">
    <location>
        <begin position="297"/>
        <end position="334"/>
    </location>
</feature>
<protein>
    <submittedName>
        <fullName evidence="3">12242_t:CDS:1</fullName>
    </submittedName>
</protein>
<feature type="domain" description="AAA+ ATPase" evidence="2">
    <location>
        <begin position="94"/>
        <end position="379"/>
    </location>
</feature>
<dbReference type="InterPro" id="IPR003959">
    <property type="entry name" value="ATPase_AAA_core"/>
</dbReference>
<sequence length="457" mass="52110">MTVIERLNAKKIELEERLAGQNQQWGSQRKETLQHKLKKIEELITAYQSTSSPINLSETEEVLNQQVGFAEEKEKILNSLKIKDYCEQKNVKRGPLILCLLGPPGVGKTTFSQLLAQALKKEFFMVALGGMSDSSLLLGVSESSSGTEVGQLTKALTETKTHDPLILLDEIDKVSSYKGNSAIHSCLNAVLDPVQNKEIPDYYLDVKLDFSRDADDCQITRLNQNNFEITSEALETLINKTKEKGVRQLEKALDNIFDYCLLQWAQEASEGEPESKIVIGSDLIHKIIPHDFYNVDLVDDQEKASKNKDEKRELENLRRELATLRGEKNNQTELKAIRFNSLLVLRQVRGQFTEKEYQDYEGRINAAASREEVEVVVKEFLLKTKQKNASSKPTKENWDKEIHDELTRNKDLIKILEGKFKLFDDEIKKLKGEIQSSRERENKDKTLLVVVIIISTI</sequence>
<accession>A0A9N9I025</accession>
<dbReference type="OrthoDB" id="2435096at2759"/>
<proteinExistence type="predicted"/>
<dbReference type="EMBL" id="CAJVPS010023781">
    <property type="protein sequence ID" value="CAG8714474.1"/>
    <property type="molecule type" value="Genomic_DNA"/>
</dbReference>
<dbReference type="InterPro" id="IPR003593">
    <property type="entry name" value="AAA+_ATPase"/>
</dbReference>
<evidence type="ECO:0000256" key="1">
    <source>
        <dbReference type="SAM" id="Coils"/>
    </source>
</evidence>
<evidence type="ECO:0000313" key="3">
    <source>
        <dbReference type="EMBL" id="CAG8714474.1"/>
    </source>
</evidence>
<dbReference type="AlphaFoldDB" id="A0A9N9I025"/>
<dbReference type="InterPro" id="IPR027065">
    <property type="entry name" value="Lon_Prtase"/>
</dbReference>
<feature type="coiled-coil region" evidence="1">
    <location>
        <begin position="4"/>
        <end position="50"/>
    </location>
</feature>
<keyword evidence="1" id="KW-0175">Coiled coil</keyword>
<keyword evidence="4" id="KW-1185">Reference proteome</keyword>
<dbReference type="SMART" id="SM00382">
    <property type="entry name" value="AAA"/>
    <property type="match status" value="1"/>
</dbReference>
<dbReference type="GO" id="GO:0005524">
    <property type="term" value="F:ATP binding"/>
    <property type="evidence" value="ECO:0007669"/>
    <property type="project" value="InterPro"/>
</dbReference>
<dbReference type="GO" id="GO:0016887">
    <property type="term" value="F:ATP hydrolysis activity"/>
    <property type="evidence" value="ECO:0007669"/>
    <property type="project" value="InterPro"/>
</dbReference>
<dbReference type="InterPro" id="IPR027417">
    <property type="entry name" value="P-loop_NTPase"/>
</dbReference>
<dbReference type="GO" id="GO:0004176">
    <property type="term" value="F:ATP-dependent peptidase activity"/>
    <property type="evidence" value="ECO:0007669"/>
    <property type="project" value="InterPro"/>
</dbReference>
<dbReference type="Pfam" id="PF00004">
    <property type="entry name" value="AAA"/>
    <property type="match status" value="1"/>
</dbReference>
<comment type="caution">
    <text evidence="3">The sequence shown here is derived from an EMBL/GenBank/DDBJ whole genome shotgun (WGS) entry which is preliminary data.</text>
</comment>
<dbReference type="Pfam" id="PF22667">
    <property type="entry name" value="Lon_lid"/>
    <property type="match status" value="1"/>
</dbReference>
<dbReference type="Proteomes" id="UP000789508">
    <property type="component" value="Unassembled WGS sequence"/>
</dbReference>
<organism evidence="3 4">
    <name type="scientific">Ambispora leptoticha</name>
    <dbReference type="NCBI Taxonomy" id="144679"/>
    <lineage>
        <taxon>Eukaryota</taxon>
        <taxon>Fungi</taxon>
        <taxon>Fungi incertae sedis</taxon>
        <taxon>Mucoromycota</taxon>
        <taxon>Glomeromycotina</taxon>
        <taxon>Glomeromycetes</taxon>
        <taxon>Archaeosporales</taxon>
        <taxon>Ambisporaceae</taxon>
        <taxon>Ambispora</taxon>
    </lineage>
</organism>
<evidence type="ECO:0000259" key="2">
    <source>
        <dbReference type="SMART" id="SM00382"/>
    </source>
</evidence>